<dbReference type="RefSeq" id="WP_177268145.1">
    <property type="nucleotide sequence ID" value="NZ_JACRTA010000001.1"/>
</dbReference>
<dbReference type="PROSITE" id="PS51257">
    <property type="entry name" value="PROKAR_LIPOPROTEIN"/>
    <property type="match status" value="1"/>
</dbReference>
<evidence type="ECO:0000313" key="2">
    <source>
        <dbReference type="Proteomes" id="UP000610862"/>
    </source>
</evidence>
<name>A0A926E8Y0_9FIRM</name>
<dbReference type="Pfam" id="PF16146">
    <property type="entry name" value="DUF4854"/>
    <property type="match status" value="1"/>
</dbReference>
<dbReference type="EMBL" id="JACRTA010000001">
    <property type="protein sequence ID" value="MBC8567919.1"/>
    <property type="molecule type" value="Genomic_DNA"/>
</dbReference>
<reference evidence="1" key="1">
    <citation type="submission" date="2020-08" db="EMBL/GenBank/DDBJ databases">
        <title>Genome public.</title>
        <authorList>
            <person name="Liu C."/>
            <person name="Sun Q."/>
        </authorList>
    </citation>
    <scope>NUCLEOTIDE SEQUENCE</scope>
    <source>
        <strain evidence="1">NSJ-24</strain>
    </source>
</reference>
<comment type="caution">
    <text evidence="1">The sequence shown here is derived from an EMBL/GenBank/DDBJ whole genome shotgun (WGS) entry which is preliminary data.</text>
</comment>
<sequence length="133" mass="14515">MKTSKKILTSGVILSLILIMAVVFSGCGGPKNLEEYVNDNTEAKQSIDSLSTSGMTVDVKENTLTYTYEYDQTFDSSTMALMKTEMEKAMSSMDSTFESVVDTLEEGSGIDGITVKVIYKDAAGTEILSKEYK</sequence>
<accession>A0A926E8Y0</accession>
<dbReference type="InterPro" id="IPR032327">
    <property type="entry name" value="DUF4854"/>
</dbReference>
<dbReference type="Proteomes" id="UP000610862">
    <property type="component" value="Unassembled WGS sequence"/>
</dbReference>
<evidence type="ECO:0000313" key="1">
    <source>
        <dbReference type="EMBL" id="MBC8567919.1"/>
    </source>
</evidence>
<protein>
    <submittedName>
        <fullName evidence="1">DUF4854 domain-containing protein</fullName>
    </submittedName>
</protein>
<dbReference type="AlphaFoldDB" id="A0A926E8Y0"/>
<proteinExistence type="predicted"/>
<gene>
    <name evidence="1" type="ORF">H8692_03950</name>
</gene>
<keyword evidence="2" id="KW-1185">Reference proteome</keyword>
<organism evidence="1 2">
    <name type="scientific">Lentihominibacter hominis</name>
    <dbReference type="NCBI Taxonomy" id="2763645"/>
    <lineage>
        <taxon>Bacteria</taxon>
        <taxon>Bacillati</taxon>
        <taxon>Bacillota</taxon>
        <taxon>Clostridia</taxon>
        <taxon>Peptostreptococcales</taxon>
        <taxon>Anaerovoracaceae</taxon>
        <taxon>Lentihominibacter</taxon>
    </lineage>
</organism>